<feature type="domain" description="FKBP3 basic tilted helix bundle" evidence="3">
    <location>
        <begin position="6"/>
        <end position="36"/>
    </location>
</feature>
<dbReference type="InterPro" id="IPR041200">
    <property type="entry name" value="FKBP3_BTHB"/>
</dbReference>
<name>G3IGS4_CRIGR</name>
<evidence type="ECO:0000256" key="1">
    <source>
        <dbReference type="ARBA" id="ARBA00022553"/>
    </source>
</evidence>
<dbReference type="Pfam" id="PF18410">
    <property type="entry name" value="BTHB"/>
    <property type="match status" value="1"/>
</dbReference>
<organism evidence="4 5">
    <name type="scientific">Cricetulus griseus</name>
    <name type="common">Chinese hamster</name>
    <name type="synonym">Cricetulus barabensis griseus</name>
    <dbReference type="NCBI Taxonomy" id="10029"/>
    <lineage>
        <taxon>Eukaryota</taxon>
        <taxon>Metazoa</taxon>
        <taxon>Chordata</taxon>
        <taxon>Craniata</taxon>
        <taxon>Vertebrata</taxon>
        <taxon>Euteleostomi</taxon>
        <taxon>Mammalia</taxon>
        <taxon>Eutheria</taxon>
        <taxon>Euarchontoglires</taxon>
        <taxon>Glires</taxon>
        <taxon>Rodentia</taxon>
        <taxon>Myomorpha</taxon>
        <taxon>Muroidea</taxon>
        <taxon>Cricetidae</taxon>
        <taxon>Cricetinae</taxon>
        <taxon>Cricetulus</taxon>
    </lineage>
</organism>
<dbReference type="Gene3D" id="1.10.720.80">
    <property type="match status" value="1"/>
</dbReference>
<proteinExistence type="predicted"/>
<sequence>MAAAVPQRAWTVEQLRSEQLPKKDIIKFLQDHGSDSVPEAPGRPGRGDPGPLHPPEMPYIPDSSVPPPSPSVAGAGQARAALVSSHPPAPWAAPVSAGIGLVS</sequence>
<evidence type="ECO:0000313" key="5">
    <source>
        <dbReference type="Proteomes" id="UP000001075"/>
    </source>
</evidence>
<protein>
    <submittedName>
        <fullName evidence="4">FK506-binding protein 3</fullName>
    </submittedName>
</protein>
<reference evidence="5" key="1">
    <citation type="journal article" date="2011" name="Nat. Biotechnol.">
        <title>The genomic sequence of the Chinese hamster ovary (CHO)-K1 cell line.</title>
        <authorList>
            <person name="Xu X."/>
            <person name="Nagarajan H."/>
            <person name="Lewis N.E."/>
            <person name="Pan S."/>
            <person name="Cai Z."/>
            <person name="Liu X."/>
            <person name="Chen W."/>
            <person name="Xie M."/>
            <person name="Wang W."/>
            <person name="Hammond S."/>
            <person name="Andersen M.R."/>
            <person name="Neff N."/>
            <person name="Passarelli B."/>
            <person name="Koh W."/>
            <person name="Fan H.C."/>
            <person name="Wang J."/>
            <person name="Gui Y."/>
            <person name="Lee K.H."/>
            <person name="Betenbaugh M.J."/>
            <person name="Quake S.R."/>
            <person name="Famili I."/>
            <person name="Palsson B.O."/>
            <person name="Wang J."/>
        </authorList>
    </citation>
    <scope>NUCLEOTIDE SEQUENCE [LARGE SCALE GENOMIC DNA]</scope>
    <source>
        <strain evidence="5">CHO K1 cell line</strain>
    </source>
</reference>
<feature type="region of interest" description="Disordered" evidence="2">
    <location>
        <begin position="31"/>
        <end position="103"/>
    </location>
</feature>
<evidence type="ECO:0000256" key="2">
    <source>
        <dbReference type="SAM" id="MobiDB-lite"/>
    </source>
</evidence>
<evidence type="ECO:0000313" key="4">
    <source>
        <dbReference type="EMBL" id="EGV96876.1"/>
    </source>
</evidence>
<evidence type="ECO:0000259" key="3">
    <source>
        <dbReference type="Pfam" id="PF18410"/>
    </source>
</evidence>
<gene>
    <name evidence="4" type="ORF">I79_023000</name>
</gene>
<accession>G3IGS4</accession>
<dbReference type="EMBL" id="JH002624">
    <property type="protein sequence ID" value="EGV96876.1"/>
    <property type="molecule type" value="Genomic_DNA"/>
</dbReference>
<dbReference type="STRING" id="10029.G3IGS4"/>
<dbReference type="InParanoid" id="G3IGS4"/>
<keyword evidence="1" id="KW-0597">Phosphoprotein</keyword>
<feature type="compositionally biased region" description="Pro residues" evidence="2">
    <location>
        <begin position="51"/>
        <end position="70"/>
    </location>
</feature>
<dbReference type="AlphaFoldDB" id="G3IGS4"/>
<dbReference type="Proteomes" id="UP000001075">
    <property type="component" value="Unassembled WGS sequence"/>
</dbReference>